<gene>
    <name evidence="1" type="ORF">BG011_007818</name>
</gene>
<reference evidence="1" key="1">
    <citation type="journal article" date="2020" name="Fungal Divers.">
        <title>Resolving the Mortierellaceae phylogeny through synthesis of multi-gene phylogenetics and phylogenomics.</title>
        <authorList>
            <person name="Vandepol N."/>
            <person name="Liber J."/>
            <person name="Desiro A."/>
            <person name="Na H."/>
            <person name="Kennedy M."/>
            <person name="Barry K."/>
            <person name="Grigoriev I.V."/>
            <person name="Miller A.N."/>
            <person name="O'Donnell K."/>
            <person name="Stajich J.E."/>
            <person name="Bonito G."/>
        </authorList>
    </citation>
    <scope>NUCLEOTIDE SEQUENCE</scope>
    <source>
        <strain evidence="1">KOD948</strain>
    </source>
</reference>
<dbReference type="Proteomes" id="UP000726737">
    <property type="component" value="Unassembled WGS sequence"/>
</dbReference>
<name>A0A9P6PP90_9FUNG</name>
<proteinExistence type="predicted"/>
<comment type="caution">
    <text evidence="1">The sequence shown here is derived from an EMBL/GenBank/DDBJ whole genome shotgun (WGS) entry which is preliminary data.</text>
</comment>
<keyword evidence="2" id="KW-1185">Reference proteome</keyword>
<organism evidence="1 2">
    <name type="scientific">Mortierella polycephala</name>
    <dbReference type="NCBI Taxonomy" id="41804"/>
    <lineage>
        <taxon>Eukaryota</taxon>
        <taxon>Fungi</taxon>
        <taxon>Fungi incertae sedis</taxon>
        <taxon>Mucoromycota</taxon>
        <taxon>Mortierellomycotina</taxon>
        <taxon>Mortierellomycetes</taxon>
        <taxon>Mortierellales</taxon>
        <taxon>Mortierellaceae</taxon>
        <taxon>Mortierella</taxon>
    </lineage>
</organism>
<dbReference type="EMBL" id="JAAAJA010000617">
    <property type="protein sequence ID" value="KAG0251121.1"/>
    <property type="molecule type" value="Genomic_DNA"/>
</dbReference>
<accession>A0A9P6PP90</accession>
<evidence type="ECO:0000313" key="1">
    <source>
        <dbReference type="EMBL" id="KAG0251121.1"/>
    </source>
</evidence>
<dbReference type="AlphaFoldDB" id="A0A9P6PP90"/>
<sequence>MSALSKTKTRVKALATKLTTTTATTAATTETKATKARATRLATAKPQKNCAATAAMAMKQSLTEVPPPCKELRRGIPLDLKEQFLQDVEAERRRDPKISLSSIGIWSKYNFNNKVAARIFIDADGIRLKVQELGPQNSKTITKMYPRKMEAIEKALLTNLKGEIARNI</sequence>
<protein>
    <submittedName>
        <fullName evidence="1">Uncharacterized protein</fullName>
    </submittedName>
</protein>
<evidence type="ECO:0000313" key="2">
    <source>
        <dbReference type="Proteomes" id="UP000726737"/>
    </source>
</evidence>